<evidence type="ECO:0000256" key="2">
    <source>
        <dbReference type="ARBA" id="ARBA00006783"/>
    </source>
</evidence>
<dbReference type="Gene3D" id="1.10.10.60">
    <property type="entry name" value="Homeodomain-like"/>
    <property type="match status" value="1"/>
</dbReference>
<reference evidence="10 11" key="1">
    <citation type="submission" date="2022-03" db="EMBL/GenBank/DDBJ databases">
        <authorList>
            <person name="Macdonald S."/>
            <person name="Ahmed S."/>
            <person name="Newling K."/>
        </authorList>
    </citation>
    <scope>NUCLEOTIDE SEQUENCE [LARGE SCALE GENOMIC DNA]</scope>
</reference>
<feature type="domain" description="MYB-CC type transcription factor LHEQLE-containing" evidence="9">
    <location>
        <begin position="117"/>
        <end position="147"/>
    </location>
</feature>
<dbReference type="PANTHER" id="PTHR31499">
    <property type="entry name" value="MYB FAMILY TRANSCRIPTION FACTOR PHL11"/>
    <property type="match status" value="1"/>
</dbReference>
<dbReference type="Pfam" id="PF14379">
    <property type="entry name" value="Myb_CC_LHEQLE"/>
    <property type="match status" value="1"/>
</dbReference>
<evidence type="ECO:0000256" key="7">
    <source>
        <dbReference type="SAM" id="MobiDB-lite"/>
    </source>
</evidence>
<feature type="compositionally biased region" description="Acidic residues" evidence="7">
    <location>
        <begin position="178"/>
        <end position="188"/>
    </location>
</feature>
<keyword evidence="5" id="KW-0804">Transcription</keyword>
<comment type="caution">
    <text evidence="10">The sequence shown here is derived from an EMBL/GenBank/DDBJ whole genome shotgun (WGS) entry which is preliminary data.</text>
</comment>
<name>A0ABC8K0Y9_ERUVS</name>
<dbReference type="AlphaFoldDB" id="A0ABC8K0Y9"/>
<evidence type="ECO:0000313" key="11">
    <source>
        <dbReference type="Proteomes" id="UP001642260"/>
    </source>
</evidence>
<evidence type="ECO:0000256" key="3">
    <source>
        <dbReference type="ARBA" id="ARBA00023015"/>
    </source>
</evidence>
<evidence type="ECO:0000256" key="6">
    <source>
        <dbReference type="ARBA" id="ARBA00023242"/>
    </source>
</evidence>
<feature type="domain" description="Myb-like" evidence="8">
    <location>
        <begin position="15"/>
        <end position="66"/>
    </location>
</feature>
<sequence length="273" mass="31399">MDNDKNHKAEESKPRLRWSYELHQRFIDAVNQLGGPNKATPKALMRVLEIPELTLYHLKSHLQKYRLGISETFIGNKQDAAKFQESQSQKDFGDQLDNIVTKEKDDEPNKNLQTKEAIHEQIERKLQVRIEAQGKYLQSVIMKAQETLSRYKSPNLYGVASTANRSCISSSFSGLTQAEEDDEVEEEHDFLGPKNPENRGIEPTRSSVNSSLASSKTSEAENDLYSQTIMRRSNKVQFMEIKPEEVMERKKRKLEDKLSGREPLEATTVRTWL</sequence>
<feature type="region of interest" description="Disordered" evidence="7">
    <location>
        <begin position="174"/>
        <end position="228"/>
    </location>
</feature>
<dbReference type="EMBL" id="CAKOAT010164043">
    <property type="protein sequence ID" value="CAH8349829.1"/>
    <property type="molecule type" value="Genomic_DNA"/>
</dbReference>
<dbReference type="GO" id="GO:0010468">
    <property type="term" value="P:regulation of gene expression"/>
    <property type="evidence" value="ECO:0007669"/>
    <property type="project" value="UniProtKB-ARBA"/>
</dbReference>
<keyword evidence="6" id="KW-0539">Nucleus</keyword>
<keyword evidence="4" id="KW-0175">Coiled coil</keyword>
<dbReference type="Proteomes" id="UP001642260">
    <property type="component" value="Unassembled WGS sequence"/>
</dbReference>
<comment type="similarity">
    <text evidence="2">Belongs to the MYB-CC family.</text>
</comment>
<evidence type="ECO:0000259" key="8">
    <source>
        <dbReference type="Pfam" id="PF00249"/>
    </source>
</evidence>
<dbReference type="InterPro" id="IPR001005">
    <property type="entry name" value="SANT/Myb"/>
</dbReference>
<feature type="compositionally biased region" description="Polar residues" evidence="7">
    <location>
        <begin position="204"/>
        <end position="217"/>
    </location>
</feature>
<keyword evidence="3" id="KW-0805">Transcription regulation</keyword>
<evidence type="ECO:0000259" key="9">
    <source>
        <dbReference type="Pfam" id="PF14379"/>
    </source>
</evidence>
<keyword evidence="11" id="KW-1185">Reference proteome</keyword>
<dbReference type="InterPro" id="IPR025756">
    <property type="entry name" value="Myb_CC_LHEQLE"/>
</dbReference>
<dbReference type="NCBIfam" id="TIGR01557">
    <property type="entry name" value="myb_SHAQKYF"/>
    <property type="match status" value="1"/>
</dbReference>
<dbReference type="FunFam" id="1.10.10.60:FF:000007">
    <property type="entry name" value="Two-component response regulator"/>
    <property type="match status" value="1"/>
</dbReference>
<evidence type="ECO:0000256" key="5">
    <source>
        <dbReference type="ARBA" id="ARBA00023163"/>
    </source>
</evidence>
<dbReference type="PANTHER" id="PTHR31499:SF62">
    <property type="entry name" value="MYB-CC TYPE TRANSCRIPTION FACTOR LHEQLE-CONTAINING DOMAIN-CONTAINING PROTEIN"/>
    <property type="match status" value="1"/>
</dbReference>
<evidence type="ECO:0000256" key="1">
    <source>
        <dbReference type="ARBA" id="ARBA00004123"/>
    </source>
</evidence>
<gene>
    <name evidence="10" type="ORF">ERUC_LOCUS17774</name>
</gene>
<evidence type="ECO:0000313" key="10">
    <source>
        <dbReference type="EMBL" id="CAH8349829.1"/>
    </source>
</evidence>
<dbReference type="SUPFAM" id="SSF46689">
    <property type="entry name" value="Homeodomain-like"/>
    <property type="match status" value="1"/>
</dbReference>
<accession>A0ABC8K0Y9</accession>
<dbReference type="GO" id="GO:0005634">
    <property type="term" value="C:nucleus"/>
    <property type="evidence" value="ECO:0007669"/>
    <property type="project" value="UniProtKB-SubCell"/>
</dbReference>
<dbReference type="InterPro" id="IPR046955">
    <property type="entry name" value="PHR1-like"/>
</dbReference>
<proteinExistence type="inferred from homology"/>
<dbReference type="InterPro" id="IPR006447">
    <property type="entry name" value="Myb_dom_plants"/>
</dbReference>
<dbReference type="Pfam" id="PF00249">
    <property type="entry name" value="Myb_DNA-binding"/>
    <property type="match status" value="1"/>
</dbReference>
<protein>
    <submittedName>
        <fullName evidence="10">Uncharacterized protein</fullName>
    </submittedName>
</protein>
<comment type="subcellular location">
    <subcellularLocation>
        <location evidence="1">Nucleus</location>
    </subcellularLocation>
</comment>
<evidence type="ECO:0000256" key="4">
    <source>
        <dbReference type="ARBA" id="ARBA00023054"/>
    </source>
</evidence>
<feature type="compositionally biased region" description="Basic and acidic residues" evidence="7">
    <location>
        <begin position="246"/>
        <end position="264"/>
    </location>
</feature>
<dbReference type="InterPro" id="IPR009057">
    <property type="entry name" value="Homeodomain-like_sf"/>
</dbReference>
<feature type="region of interest" description="Disordered" evidence="7">
    <location>
        <begin position="246"/>
        <end position="273"/>
    </location>
</feature>
<organism evidence="10 11">
    <name type="scientific">Eruca vesicaria subsp. sativa</name>
    <name type="common">Garden rocket</name>
    <name type="synonym">Eruca sativa</name>
    <dbReference type="NCBI Taxonomy" id="29727"/>
    <lineage>
        <taxon>Eukaryota</taxon>
        <taxon>Viridiplantae</taxon>
        <taxon>Streptophyta</taxon>
        <taxon>Embryophyta</taxon>
        <taxon>Tracheophyta</taxon>
        <taxon>Spermatophyta</taxon>
        <taxon>Magnoliopsida</taxon>
        <taxon>eudicotyledons</taxon>
        <taxon>Gunneridae</taxon>
        <taxon>Pentapetalae</taxon>
        <taxon>rosids</taxon>
        <taxon>malvids</taxon>
        <taxon>Brassicales</taxon>
        <taxon>Brassicaceae</taxon>
        <taxon>Brassiceae</taxon>
        <taxon>Eruca</taxon>
    </lineage>
</organism>